<reference evidence="1" key="1">
    <citation type="submission" date="2020-11" db="EMBL/GenBank/DDBJ databases">
        <authorList>
            <person name="Whitehead M."/>
        </authorList>
    </citation>
    <scope>NUCLEOTIDE SEQUENCE</scope>
    <source>
        <strain evidence="1">EGII</strain>
    </source>
</reference>
<evidence type="ECO:0000313" key="1">
    <source>
        <dbReference type="EMBL" id="CAD7005307.1"/>
    </source>
</evidence>
<evidence type="ECO:0000313" key="2">
    <source>
        <dbReference type="Proteomes" id="UP000606786"/>
    </source>
</evidence>
<name>A0A811V641_CERCA</name>
<accession>A0A811V641</accession>
<proteinExistence type="predicted"/>
<dbReference type="AlphaFoldDB" id="A0A811V641"/>
<dbReference type="Proteomes" id="UP000606786">
    <property type="component" value="Unassembled WGS sequence"/>
</dbReference>
<protein>
    <submittedName>
        <fullName evidence="1">(Mediterranean fruit fly) hypothetical protein</fullName>
    </submittedName>
</protein>
<feature type="non-terminal residue" evidence="1">
    <location>
        <position position="1"/>
    </location>
</feature>
<comment type="caution">
    <text evidence="1">The sequence shown here is derived from an EMBL/GenBank/DDBJ whole genome shotgun (WGS) entry which is preliminary data.</text>
</comment>
<gene>
    <name evidence="1" type="ORF">CCAP1982_LOCUS13665</name>
</gene>
<dbReference type="EMBL" id="CAJHJT010000034">
    <property type="protein sequence ID" value="CAD7005307.1"/>
    <property type="molecule type" value="Genomic_DNA"/>
</dbReference>
<feature type="non-terminal residue" evidence="1">
    <location>
        <position position="51"/>
    </location>
</feature>
<keyword evidence="2" id="KW-1185">Reference proteome</keyword>
<organism evidence="1 2">
    <name type="scientific">Ceratitis capitata</name>
    <name type="common">Mediterranean fruit fly</name>
    <name type="synonym">Tephritis capitata</name>
    <dbReference type="NCBI Taxonomy" id="7213"/>
    <lineage>
        <taxon>Eukaryota</taxon>
        <taxon>Metazoa</taxon>
        <taxon>Ecdysozoa</taxon>
        <taxon>Arthropoda</taxon>
        <taxon>Hexapoda</taxon>
        <taxon>Insecta</taxon>
        <taxon>Pterygota</taxon>
        <taxon>Neoptera</taxon>
        <taxon>Endopterygota</taxon>
        <taxon>Diptera</taxon>
        <taxon>Brachycera</taxon>
        <taxon>Muscomorpha</taxon>
        <taxon>Tephritoidea</taxon>
        <taxon>Tephritidae</taxon>
        <taxon>Ceratitis</taxon>
        <taxon>Ceratitis</taxon>
    </lineage>
</organism>
<sequence length="51" mass="5724">MRLSRVPCTTLAFNDELFVSCVAFRLSFRLTAVVAAFSGEVPELRLLLLCF</sequence>